<feature type="active site" description="Nucleophile" evidence="6">
    <location>
        <position position="16"/>
    </location>
</feature>
<dbReference type="GO" id="GO:0016791">
    <property type="term" value="F:phosphatase activity"/>
    <property type="evidence" value="ECO:0007669"/>
    <property type="project" value="TreeGrafter"/>
</dbReference>
<dbReference type="CDD" id="cd07530">
    <property type="entry name" value="HAD_Pase_UmpH-like"/>
    <property type="match status" value="1"/>
</dbReference>
<dbReference type="NCBIfam" id="TIGR01460">
    <property type="entry name" value="HAD-SF-IIA"/>
    <property type="match status" value="1"/>
</dbReference>
<dbReference type="InterPro" id="IPR006354">
    <property type="entry name" value="HAD-SF_hydro_IIA_hyp1"/>
</dbReference>
<dbReference type="OrthoDB" id="9810449at2"/>
<sequence>MSETSWLKETEAFLIDLDGTLYRGNEVIPDAPAFIRWLEDTGRKYLYVTNNSSRRPEQVAEHLRGLGIPAETRHVFTSSMVAAQYIKEHGGAGKKAFVIGEEGLCDALTDVGIELTEERPDYVVQGIDRSFSYDKLKTASLSIQAGAVYLATNVDKALPTEEGLLPGAGSLLAAVKTASGTDPVVMGKPEARMIDYAAELLGVAKDRAVVVGDNLDTDILAGVNAGVRTVLVLSGFSKQEHVEAAVGQPTVIVDSLTNLMKLAE</sequence>
<evidence type="ECO:0000256" key="5">
    <source>
        <dbReference type="PIRNR" id="PIRNR000915"/>
    </source>
</evidence>
<evidence type="ECO:0000256" key="6">
    <source>
        <dbReference type="PIRSR" id="PIRSR000915-1"/>
    </source>
</evidence>
<dbReference type="Proteomes" id="UP000195437">
    <property type="component" value="Chromosome"/>
</dbReference>
<dbReference type="NCBIfam" id="TIGR01457">
    <property type="entry name" value="HAD-SF-IIA-hyp2"/>
    <property type="match status" value="1"/>
</dbReference>
<dbReference type="SFLD" id="SFLDS00003">
    <property type="entry name" value="Haloacid_Dehalogenase"/>
    <property type="match status" value="1"/>
</dbReference>
<organism evidence="9 10">
    <name type="scientific">Tumebacillus avium</name>
    <dbReference type="NCBI Taxonomy" id="1903704"/>
    <lineage>
        <taxon>Bacteria</taxon>
        <taxon>Bacillati</taxon>
        <taxon>Bacillota</taxon>
        <taxon>Bacilli</taxon>
        <taxon>Bacillales</taxon>
        <taxon>Alicyclobacillaceae</taxon>
        <taxon>Tumebacillus</taxon>
    </lineage>
</organism>
<dbReference type="EMBL" id="CP021434">
    <property type="protein sequence ID" value="ARU61977.1"/>
    <property type="molecule type" value="Genomic_DNA"/>
</dbReference>
<dbReference type="PIRSF" id="PIRSF000915">
    <property type="entry name" value="PGP-type_phosphatase"/>
    <property type="match status" value="1"/>
</dbReference>
<keyword evidence="10" id="KW-1185">Reference proteome</keyword>
<evidence type="ECO:0000256" key="4">
    <source>
        <dbReference type="ARBA" id="ARBA00022842"/>
    </source>
</evidence>
<dbReference type="GO" id="GO:0046872">
    <property type="term" value="F:metal ion binding"/>
    <property type="evidence" value="ECO:0007669"/>
    <property type="project" value="UniProtKB-KW"/>
</dbReference>
<reference evidence="10" key="1">
    <citation type="submission" date="2017-05" db="EMBL/GenBank/DDBJ databases">
        <authorList>
            <person name="Sung H."/>
        </authorList>
    </citation>
    <scope>NUCLEOTIDE SEQUENCE [LARGE SCALE GENOMIC DNA]</scope>
    <source>
        <strain evidence="10">AR23208</strain>
    </source>
</reference>
<proteinExistence type="inferred from homology"/>
<dbReference type="InterPro" id="IPR036412">
    <property type="entry name" value="HAD-like_sf"/>
</dbReference>
<dbReference type="Pfam" id="PF13242">
    <property type="entry name" value="Hydrolase_like"/>
    <property type="match status" value="1"/>
</dbReference>
<feature type="binding site" evidence="8">
    <location>
        <position position="16"/>
    </location>
    <ligand>
        <name>Mg(2+)</name>
        <dbReference type="ChEBI" id="CHEBI:18420"/>
    </ligand>
</feature>
<dbReference type="KEGG" id="tum:CBW65_13925"/>
<dbReference type="Pfam" id="PF13344">
    <property type="entry name" value="Hydrolase_6"/>
    <property type="match status" value="1"/>
</dbReference>
<evidence type="ECO:0000313" key="10">
    <source>
        <dbReference type="Proteomes" id="UP000195437"/>
    </source>
</evidence>
<feature type="active site" description="Proton donor" evidence="6">
    <location>
        <position position="18"/>
    </location>
</feature>
<keyword evidence="3 9" id="KW-0378">Hydrolase</keyword>
<evidence type="ECO:0000256" key="3">
    <source>
        <dbReference type="ARBA" id="ARBA00022801"/>
    </source>
</evidence>
<dbReference type="FunFam" id="3.40.50.1000:FF:000053">
    <property type="entry name" value="TIGR01457 family HAD hydrolase"/>
    <property type="match status" value="1"/>
</dbReference>
<feature type="binding site" evidence="7">
    <location>
        <position position="188"/>
    </location>
    <ligand>
        <name>substrate</name>
    </ligand>
</feature>
<comment type="cofactor">
    <cofactor evidence="8">
        <name>Mg(2+)</name>
        <dbReference type="ChEBI" id="CHEBI:18420"/>
    </cofactor>
    <text evidence="8">Divalent metal ions. Mg(2+) is the most effective.</text>
</comment>
<keyword evidence="2 5" id="KW-0479">Metal-binding</keyword>
<dbReference type="SFLD" id="SFLDG01129">
    <property type="entry name" value="C1.5:_HAD__Beta-PGM__Phosphata"/>
    <property type="match status" value="1"/>
</dbReference>
<comment type="function">
    <text evidence="5">Catalyzes the dephosphorylation of 2-6 carbon acid sugars in vitro.</text>
</comment>
<dbReference type="EC" id="3.1.3.-" evidence="5"/>
<protein>
    <recommendedName>
        <fullName evidence="5">Acid sugar phosphatase</fullName>
        <ecNumber evidence="5">3.1.3.-</ecNumber>
    </recommendedName>
</protein>
<name>A0A1Y0IN96_9BACL</name>
<dbReference type="AlphaFoldDB" id="A0A1Y0IN96"/>
<gene>
    <name evidence="9" type="ORF">CBW65_13925</name>
</gene>
<keyword evidence="4 5" id="KW-0460">Magnesium</keyword>
<dbReference type="PANTHER" id="PTHR19288:SF46">
    <property type="entry name" value="HALOACID DEHALOGENASE-LIKE HYDROLASE DOMAIN-CONTAINING PROTEIN 2"/>
    <property type="match status" value="1"/>
</dbReference>
<evidence type="ECO:0000256" key="1">
    <source>
        <dbReference type="ARBA" id="ARBA00006696"/>
    </source>
</evidence>
<accession>A0A1Y0IN96</accession>
<comment type="similarity">
    <text evidence="1 5">Belongs to the HAD-like hydrolase superfamily. NagD family.</text>
</comment>
<feature type="binding site" evidence="8">
    <location>
        <position position="18"/>
    </location>
    <ligand>
        <name>Mg(2+)</name>
        <dbReference type="ChEBI" id="CHEBI:18420"/>
    </ligand>
</feature>
<feature type="binding site" evidence="8">
    <location>
        <position position="213"/>
    </location>
    <ligand>
        <name>Mg(2+)</name>
        <dbReference type="ChEBI" id="CHEBI:18420"/>
    </ligand>
</feature>
<evidence type="ECO:0000256" key="2">
    <source>
        <dbReference type="ARBA" id="ARBA00022723"/>
    </source>
</evidence>
<dbReference type="SFLD" id="SFLDG01139">
    <property type="entry name" value="C2.A:_Pyridoxal_Phosphate_Phos"/>
    <property type="match status" value="1"/>
</dbReference>
<evidence type="ECO:0000256" key="8">
    <source>
        <dbReference type="PIRSR" id="PIRSR000915-3"/>
    </source>
</evidence>
<dbReference type="RefSeq" id="WP_087457346.1">
    <property type="nucleotide sequence ID" value="NZ_CP021434.1"/>
</dbReference>
<evidence type="ECO:0000313" key="9">
    <source>
        <dbReference type="EMBL" id="ARU61977.1"/>
    </source>
</evidence>
<dbReference type="InterPro" id="IPR006357">
    <property type="entry name" value="HAD-SF_hydro_IIA"/>
</dbReference>
<dbReference type="SUPFAM" id="SSF56784">
    <property type="entry name" value="HAD-like"/>
    <property type="match status" value="1"/>
</dbReference>
<dbReference type="Gene3D" id="3.40.50.1000">
    <property type="entry name" value="HAD superfamily/HAD-like"/>
    <property type="match status" value="2"/>
</dbReference>
<evidence type="ECO:0000256" key="7">
    <source>
        <dbReference type="PIRSR" id="PIRSR000915-2"/>
    </source>
</evidence>
<dbReference type="InterPro" id="IPR023214">
    <property type="entry name" value="HAD_sf"/>
</dbReference>
<dbReference type="PANTHER" id="PTHR19288">
    <property type="entry name" value="4-NITROPHENYLPHOSPHATASE-RELATED"/>
    <property type="match status" value="1"/>
</dbReference>
<dbReference type="GO" id="GO:0005737">
    <property type="term" value="C:cytoplasm"/>
    <property type="evidence" value="ECO:0007669"/>
    <property type="project" value="TreeGrafter"/>
</dbReference>